<accession>A0A8K0FXV6</accession>
<evidence type="ECO:0000256" key="1">
    <source>
        <dbReference type="ARBA" id="ARBA00022690"/>
    </source>
</evidence>
<proteinExistence type="predicted"/>
<evidence type="ECO:0000259" key="4">
    <source>
        <dbReference type="Pfam" id="PF01826"/>
    </source>
</evidence>
<dbReference type="InterPro" id="IPR051368">
    <property type="entry name" value="SerProtInhib-TIL_Domain"/>
</dbReference>
<feature type="domain" description="TIL" evidence="4">
    <location>
        <begin position="186"/>
        <end position="243"/>
    </location>
</feature>
<name>A0A8K0FXV6_IGNLU</name>
<dbReference type="Gene3D" id="2.10.25.10">
    <property type="entry name" value="Laminin"/>
    <property type="match status" value="4"/>
</dbReference>
<dbReference type="Proteomes" id="UP000801492">
    <property type="component" value="Unassembled WGS sequence"/>
</dbReference>
<keyword evidence="6" id="KW-1185">Reference proteome</keyword>
<feature type="region of interest" description="Disordered" evidence="3">
    <location>
        <begin position="26"/>
        <end position="58"/>
    </location>
</feature>
<gene>
    <name evidence="5" type="ORF">ILUMI_27309</name>
</gene>
<dbReference type="EMBL" id="VTPC01091269">
    <property type="protein sequence ID" value="KAF2878866.1"/>
    <property type="molecule type" value="Genomic_DNA"/>
</dbReference>
<dbReference type="Pfam" id="PF01826">
    <property type="entry name" value="TIL"/>
    <property type="match status" value="2"/>
</dbReference>
<dbReference type="InterPro" id="IPR036084">
    <property type="entry name" value="Ser_inhib-like_sf"/>
</dbReference>
<evidence type="ECO:0000313" key="5">
    <source>
        <dbReference type="EMBL" id="KAF2878866.1"/>
    </source>
</evidence>
<dbReference type="SUPFAM" id="SSF57567">
    <property type="entry name" value="Serine protease inhibitors"/>
    <property type="match status" value="4"/>
</dbReference>
<keyword evidence="1" id="KW-0646">Protease inhibitor</keyword>
<evidence type="ECO:0000256" key="3">
    <source>
        <dbReference type="SAM" id="MobiDB-lite"/>
    </source>
</evidence>
<dbReference type="PANTHER" id="PTHR23259">
    <property type="entry name" value="RIDDLE"/>
    <property type="match status" value="1"/>
</dbReference>
<dbReference type="CDD" id="cd19941">
    <property type="entry name" value="TIL"/>
    <property type="match status" value="4"/>
</dbReference>
<reference evidence="5" key="1">
    <citation type="submission" date="2019-08" db="EMBL/GenBank/DDBJ databases">
        <title>The genome of the North American firefly Photinus pyralis.</title>
        <authorList>
            <consortium name="Photinus pyralis genome working group"/>
            <person name="Fallon T.R."/>
            <person name="Sander Lower S.E."/>
            <person name="Weng J.-K."/>
        </authorList>
    </citation>
    <scope>NUCLEOTIDE SEQUENCE</scope>
    <source>
        <strain evidence="5">TRF0915ILg1</strain>
        <tissue evidence="5">Whole body</tissue>
    </source>
</reference>
<comment type="caution">
    <text evidence="5">The sequence shown here is derived from an EMBL/GenBank/DDBJ whole genome shotgun (WGS) entry which is preliminary data.</text>
</comment>
<feature type="compositionally biased region" description="Polar residues" evidence="3">
    <location>
        <begin position="479"/>
        <end position="503"/>
    </location>
</feature>
<dbReference type="AlphaFoldDB" id="A0A8K0FXV6"/>
<dbReference type="OrthoDB" id="6781148at2759"/>
<evidence type="ECO:0000256" key="2">
    <source>
        <dbReference type="ARBA" id="ARBA00023157"/>
    </source>
</evidence>
<feature type="domain" description="TIL" evidence="4">
    <location>
        <begin position="248"/>
        <end position="303"/>
    </location>
</feature>
<feature type="region of interest" description="Disordered" evidence="3">
    <location>
        <begin position="479"/>
        <end position="563"/>
    </location>
</feature>
<dbReference type="InterPro" id="IPR002919">
    <property type="entry name" value="TIL_dom"/>
</dbReference>
<sequence>MAKNERDNEEFWTELETAKHDLHCQVEGQQMPGQDQSLPTRQQRRDDAMKHPNKTNRYIPANKSDILFKDKKPRGPLALGRKDMDMTSYQRGPCYGEALGTYKRQTAPGLVWDEATKTCIHHSQCPKCPPNEIHNFGSTECEPICQNHLTDFHCFYQNKRCICKHGFFRDLQSGKCVPVENCKKWCKENEEWDTCINPFCRRTCQTPYVTEYFNPMLCVSGCVCKMGYIWNEISKKCVPEDLCPRNRCNENEEWASCSNINCGISCQHRKPKNCIEICTPGCSCIEGFIWDEHYKKCVKEQNCSKVCGKNEEWCEFIPDDKPTCQSLYRLHNYQYDPIFVSFRPGCQCKNNFIWDEILEECVLPEDCCSDTIERVYTEENTATAQNKTAFTTRKVFTTESSHTDNISSTDCNSIEEITTENLPNDRSTYDSNSSSTVTNTKSVLTTKQYTLPEEEFTESVTTKTEDQFTGRATLYDFKTTANGEDTETTSPTHKYSSSTNGSPDDTVITSKFSTKKTSESTTASSFPSNSTLSGIESTDTATPNSKSARHPFSSEIPATENTERTSEIFNREVTVSRSSIGIPNRRVTVTDSTKRTSRISNTQVTVREFTEHQSSIEFFITGSTERTSEISNTKVTVKEPKKRTVGTVMPSTGVIVSESAEGASGVLTTKAAVKEFGEYTSSTEISNSEIASGFKNSTANSTTERIVINNGTQDPTFGNKISDENIHSTNSKQKLATFDIVETDFADSTSIQQAIKRAEELRILLQP</sequence>
<dbReference type="PANTHER" id="PTHR23259:SF70">
    <property type="entry name" value="ACCESSORY GLAND PROTEIN ACP62F-RELATED"/>
    <property type="match status" value="1"/>
</dbReference>
<organism evidence="5 6">
    <name type="scientific">Ignelater luminosus</name>
    <name type="common">Cucubano</name>
    <name type="synonym">Pyrophorus luminosus</name>
    <dbReference type="NCBI Taxonomy" id="2038154"/>
    <lineage>
        <taxon>Eukaryota</taxon>
        <taxon>Metazoa</taxon>
        <taxon>Ecdysozoa</taxon>
        <taxon>Arthropoda</taxon>
        <taxon>Hexapoda</taxon>
        <taxon>Insecta</taxon>
        <taxon>Pterygota</taxon>
        <taxon>Neoptera</taxon>
        <taxon>Endopterygota</taxon>
        <taxon>Coleoptera</taxon>
        <taxon>Polyphaga</taxon>
        <taxon>Elateriformia</taxon>
        <taxon>Elateroidea</taxon>
        <taxon>Elateridae</taxon>
        <taxon>Agrypninae</taxon>
        <taxon>Pyrophorini</taxon>
        <taxon>Ignelater</taxon>
    </lineage>
</organism>
<protein>
    <recommendedName>
        <fullName evidence="4">TIL domain-containing protein</fullName>
    </recommendedName>
</protein>
<feature type="compositionally biased region" description="Polar residues" evidence="3">
    <location>
        <begin position="27"/>
        <end position="41"/>
    </location>
</feature>
<feature type="compositionally biased region" description="Polar residues" evidence="3">
    <location>
        <begin position="526"/>
        <end position="546"/>
    </location>
</feature>
<dbReference type="GO" id="GO:0030414">
    <property type="term" value="F:peptidase inhibitor activity"/>
    <property type="evidence" value="ECO:0007669"/>
    <property type="project" value="UniProtKB-KW"/>
</dbReference>
<evidence type="ECO:0000313" key="6">
    <source>
        <dbReference type="Proteomes" id="UP000801492"/>
    </source>
</evidence>
<keyword evidence="2" id="KW-1015">Disulfide bond</keyword>